<feature type="compositionally biased region" description="Basic and acidic residues" evidence="1">
    <location>
        <begin position="757"/>
        <end position="771"/>
    </location>
</feature>
<evidence type="ECO:0000313" key="4">
    <source>
        <dbReference type="Proteomes" id="UP001151760"/>
    </source>
</evidence>
<evidence type="ECO:0000313" key="3">
    <source>
        <dbReference type="EMBL" id="GJS58205.1"/>
    </source>
</evidence>
<reference evidence="3" key="1">
    <citation type="journal article" date="2022" name="Int. J. Mol. Sci.">
        <title>Draft Genome of Tanacetum Coccineum: Genomic Comparison of Closely Related Tanacetum-Family Plants.</title>
        <authorList>
            <person name="Yamashiro T."/>
            <person name="Shiraishi A."/>
            <person name="Nakayama K."/>
            <person name="Satake H."/>
        </authorList>
    </citation>
    <scope>NUCLEOTIDE SEQUENCE</scope>
</reference>
<feature type="region of interest" description="Disordered" evidence="1">
    <location>
        <begin position="831"/>
        <end position="883"/>
    </location>
</feature>
<dbReference type="InterPro" id="IPR001584">
    <property type="entry name" value="Integrase_cat-core"/>
</dbReference>
<feature type="compositionally biased region" description="Polar residues" evidence="1">
    <location>
        <begin position="524"/>
        <end position="538"/>
    </location>
</feature>
<sequence>MRQRRWIELLSDYECEIKYHPGKANVVADALSRKERLKPRRVRAMSITIHSGLKTKILEAQSEASKDLKAPTDDVYWWACMKRDIAEYVSKCLTCSKIKAEHQKPSGFLQQPEIPEWKWEKITMDFVTKLPKSSSGHDTIWVVVDRLTKSAHFLPIREDYKTEKLAKIYTNEIVARHGVPVSIISDRDGRFTSHLWQAFQEALGTRLDMSTAYHPQTDGQSERTIQTLEDMLRACVMDFGGSWDTHLPLIESPVIWTEVGESQLIGPEIVQETTEKIFQIKERLKTARSRQKSYADKRRKPLEFQVGDRVLLKVDEKLRLLKNLLRSWNEIYDGRKNTPAPELQDEMTSSFIAIEHLQIRNGNPSSRLMNKSPSIYIHLFLEYLTHDAKTGFIGKSISLNEAEEEAVAREVHATHARIVSGPDPEPMQEDQTGSNSGKLHVSLAGPNPEHMDDEFLATAYPKVHENLKLITDERVIEENPESHSGSMSSMKNLDDTYNFGDQFLYDKLTEDDQEKSKVIEESDSTIPDPSHQTVTSTPPVIAPFTDVSSTKPSSLVTPPPINTEATTIITSLPEITPFISLQLRVARLEQEMSEVKKTDHSADVLASIKSQVPTVVDKYLGTKLDDALLKILERHTADLIKKYSALPGPESIKNQESEKSPKEIIRIKREQGEEKQDSTYSIRSTDKVALEEFDLKNEDAMDKEVAVKVKDHKRKHNSDDEEDDDDDEGPSAGSNQGRSAKRRRPESAASGSAQPLLKDDHQSSKKPRESDASAFIQHPALTSTGWQITDTSLRHMLNLNSSPHKEDSLGIQALTPAEQEAVDIMKALKESKKMSKRQPGTGGSNEVTGNILRVPDESTVITRASSERTGSKPGVPDEEKLIL</sequence>
<keyword evidence="4" id="KW-1185">Reference proteome</keyword>
<keyword evidence="3" id="KW-0695">RNA-directed DNA polymerase</keyword>
<evidence type="ECO:0000256" key="1">
    <source>
        <dbReference type="SAM" id="MobiDB-lite"/>
    </source>
</evidence>
<gene>
    <name evidence="3" type="ORF">Tco_0652989</name>
</gene>
<dbReference type="Gene3D" id="3.30.420.10">
    <property type="entry name" value="Ribonuclease H-like superfamily/Ribonuclease H"/>
    <property type="match status" value="1"/>
</dbReference>
<feature type="compositionally biased region" description="Acidic residues" evidence="1">
    <location>
        <begin position="719"/>
        <end position="729"/>
    </location>
</feature>
<feature type="compositionally biased region" description="Basic and acidic residues" evidence="1">
    <location>
        <begin position="865"/>
        <end position="883"/>
    </location>
</feature>
<dbReference type="InterPro" id="IPR012337">
    <property type="entry name" value="RNaseH-like_sf"/>
</dbReference>
<dbReference type="InterPro" id="IPR036397">
    <property type="entry name" value="RNaseH_sf"/>
</dbReference>
<proteinExistence type="predicted"/>
<comment type="caution">
    <text evidence="3">The sequence shown here is derived from an EMBL/GenBank/DDBJ whole genome shotgun (WGS) entry which is preliminary data.</text>
</comment>
<protein>
    <submittedName>
        <fullName evidence="3">Reverse transcriptase domain-containing protein</fullName>
    </submittedName>
</protein>
<evidence type="ECO:0000259" key="2">
    <source>
        <dbReference type="PROSITE" id="PS50994"/>
    </source>
</evidence>
<dbReference type="Proteomes" id="UP001151760">
    <property type="component" value="Unassembled WGS sequence"/>
</dbReference>
<dbReference type="PANTHER" id="PTHR45835">
    <property type="entry name" value="YALI0A06105P"/>
    <property type="match status" value="1"/>
</dbReference>
<dbReference type="SUPFAM" id="SSF53098">
    <property type="entry name" value="Ribonuclease H-like"/>
    <property type="match status" value="1"/>
</dbReference>
<keyword evidence="3" id="KW-0548">Nucleotidyltransferase</keyword>
<dbReference type="PANTHER" id="PTHR45835:SF101">
    <property type="entry name" value="NUCLEOTIDYLTRANSFERASE, RIBONUCLEASE H"/>
    <property type="match status" value="1"/>
</dbReference>
<feature type="region of interest" description="Disordered" evidence="1">
    <location>
        <begin position="520"/>
        <end position="540"/>
    </location>
</feature>
<feature type="domain" description="Integrase catalytic" evidence="2">
    <location>
        <begin position="111"/>
        <end position="309"/>
    </location>
</feature>
<dbReference type="EMBL" id="BQNB010009063">
    <property type="protein sequence ID" value="GJS58205.1"/>
    <property type="molecule type" value="Genomic_DNA"/>
</dbReference>
<organism evidence="3 4">
    <name type="scientific">Tanacetum coccineum</name>
    <dbReference type="NCBI Taxonomy" id="301880"/>
    <lineage>
        <taxon>Eukaryota</taxon>
        <taxon>Viridiplantae</taxon>
        <taxon>Streptophyta</taxon>
        <taxon>Embryophyta</taxon>
        <taxon>Tracheophyta</taxon>
        <taxon>Spermatophyta</taxon>
        <taxon>Magnoliopsida</taxon>
        <taxon>eudicotyledons</taxon>
        <taxon>Gunneridae</taxon>
        <taxon>Pentapetalae</taxon>
        <taxon>asterids</taxon>
        <taxon>campanulids</taxon>
        <taxon>Asterales</taxon>
        <taxon>Asteraceae</taxon>
        <taxon>Asteroideae</taxon>
        <taxon>Anthemideae</taxon>
        <taxon>Anthemidinae</taxon>
        <taxon>Tanacetum</taxon>
    </lineage>
</organism>
<keyword evidence="3" id="KW-0808">Transferase</keyword>
<dbReference type="GO" id="GO:0003964">
    <property type="term" value="F:RNA-directed DNA polymerase activity"/>
    <property type="evidence" value="ECO:0007669"/>
    <property type="project" value="UniProtKB-KW"/>
</dbReference>
<name>A0ABQ4WZL4_9ASTR</name>
<accession>A0ABQ4WZL4</accession>
<reference evidence="3" key="2">
    <citation type="submission" date="2022-01" db="EMBL/GenBank/DDBJ databases">
        <authorList>
            <person name="Yamashiro T."/>
            <person name="Shiraishi A."/>
            <person name="Satake H."/>
            <person name="Nakayama K."/>
        </authorList>
    </citation>
    <scope>NUCLEOTIDE SEQUENCE</scope>
</reference>
<feature type="region of interest" description="Disordered" evidence="1">
    <location>
        <begin position="706"/>
        <end position="778"/>
    </location>
</feature>
<dbReference type="PROSITE" id="PS50994">
    <property type="entry name" value="INTEGRASE"/>
    <property type="match status" value="1"/>
</dbReference>